<dbReference type="AlphaFoldDB" id="A0A6A6U2I0"/>
<sequence length="210" mass="23776">MCFAIPTTADENFQRTSQQSNCPQIRFIMGAETSKPATEPPQHIFAASAPTTFSPSFLNNLETSPQTDSTRSANIELKVQARLKSELEKLASEESQKLLKVTQSIPLPDDEAPKSSNSFLSNSPVNQNQDSQKSQRSHESVSKEIELLKKKLTGRKKLEEPDADVEKARDGLVTCLRINDRKPLNCWEEKEKFRREVARLEKKFVDKTIR</sequence>
<accession>A0A6A6U2I0</accession>
<protein>
    <submittedName>
        <fullName evidence="2">DUF1690-domain-containing protein</fullName>
    </submittedName>
</protein>
<evidence type="ECO:0000256" key="1">
    <source>
        <dbReference type="SAM" id="MobiDB-lite"/>
    </source>
</evidence>
<gene>
    <name evidence="2" type="ORF">BT63DRAFT_442575</name>
</gene>
<dbReference type="EMBL" id="MU004239">
    <property type="protein sequence ID" value="KAF2666322.1"/>
    <property type="molecule type" value="Genomic_DNA"/>
</dbReference>
<dbReference type="Pfam" id="PF07956">
    <property type="entry name" value="DUF1690"/>
    <property type="match status" value="1"/>
</dbReference>
<keyword evidence="3" id="KW-1185">Reference proteome</keyword>
<evidence type="ECO:0000313" key="3">
    <source>
        <dbReference type="Proteomes" id="UP000799302"/>
    </source>
</evidence>
<feature type="compositionally biased region" description="Basic and acidic residues" evidence="1">
    <location>
        <begin position="136"/>
        <end position="146"/>
    </location>
</feature>
<dbReference type="OrthoDB" id="5544375at2759"/>
<proteinExistence type="predicted"/>
<dbReference type="Proteomes" id="UP000799302">
    <property type="component" value="Unassembled WGS sequence"/>
</dbReference>
<feature type="compositionally biased region" description="Polar residues" evidence="1">
    <location>
        <begin position="114"/>
        <end position="134"/>
    </location>
</feature>
<reference evidence="2" key="1">
    <citation type="journal article" date="2020" name="Stud. Mycol.">
        <title>101 Dothideomycetes genomes: a test case for predicting lifestyles and emergence of pathogens.</title>
        <authorList>
            <person name="Haridas S."/>
            <person name="Albert R."/>
            <person name="Binder M."/>
            <person name="Bloem J."/>
            <person name="Labutti K."/>
            <person name="Salamov A."/>
            <person name="Andreopoulos B."/>
            <person name="Baker S."/>
            <person name="Barry K."/>
            <person name="Bills G."/>
            <person name="Bluhm B."/>
            <person name="Cannon C."/>
            <person name="Castanera R."/>
            <person name="Culley D."/>
            <person name="Daum C."/>
            <person name="Ezra D."/>
            <person name="Gonzalez J."/>
            <person name="Henrissat B."/>
            <person name="Kuo A."/>
            <person name="Liang C."/>
            <person name="Lipzen A."/>
            <person name="Lutzoni F."/>
            <person name="Magnuson J."/>
            <person name="Mondo S."/>
            <person name="Nolan M."/>
            <person name="Ohm R."/>
            <person name="Pangilinan J."/>
            <person name="Park H.-J."/>
            <person name="Ramirez L."/>
            <person name="Alfaro M."/>
            <person name="Sun H."/>
            <person name="Tritt A."/>
            <person name="Yoshinaga Y."/>
            <person name="Zwiers L.-H."/>
            <person name="Turgeon B."/>
            <person name="Goodwin S."/>
            <person name="Spatafora J."/>
            <person name="Crous P."/>
            <person name="Grigoriev I."/>
        </authorList>
    </citation>
    <scope>NUCLEOTIDE SEQUENCE</scope>
    <source>
        <strain evidence="2">CBS 115976</strain>
    </source>
</reference>
<dbReference type="InterPro" id="IPR012471">
    <property type="entry name" value="DUF1690"/>
</dbReference>
<evidence type="ECO:0000313" key="2">
    <source>
        <dbReference type="EMBL" id="KAF2666322.1"/>
    </source>
</evidence>
<organism evidence="2 3">
    <name type="scientific">Microthyrium microscopicum</name>
    <dbReference type="NCBI Taxonomy" id="703497"/>
    <lineage>
        <taxon>Eukaryota</taxon>
        <taxon>Fungi</taxon>
        <taxon>Dikarya</taxon>
        <taxon>Ascomycota</taxon>
        <taxon>Pezizomycotina</taxon>
        <taxon>Dothideomycetes</taxon>
        <taxon>Dothideomycetes incertae sedis</taxon>
        <taxon>Microthyriales</taxon>
        <taxon>Microthyriaceae</taxon>
        <taxon>Microthyrium</taxon>
    </lineage>
</organism>
<name>A0A6A6U2I0_9PEZI</name>
<feature type="region of interest" description="Disordered" evidence="1">
    <location>
        <begin position="101"/>
        <end position="146"/>
    </location>
</feature>